<feature type="region of interest" description="Disordered" evidence="1">
    <location>
        <begin position="100"/>
        <end position="131"/>
    </location>
</feature>
<name>A0ABV1P123_9ACTN</name>
<dbReference type="InterPro" id="IPR019933">
    <property type="entry name" value="DivIVA_domain"/>
</dbReference>
<dbReference type="Proteomes" id="UP001482520">
    <property type="component" value="Unassembled WGS sequence"/>
</dbReference>
<organism evidence="2 3">
    <name type="scientific">Nocardioides kribbensis</name>
    <dbReference type="NCBI Taxonomy" id="305517"/>
    <lineage>
        <taxon>Bacteria</taxon>
        <taxon>Bacillati</taxon>
        <taxon>Actinomycetota</taxon>
        <taxon>Actinomycetes</taxon>
        <taxon>Propionibacteriales</taxon>
        <taxon>Nocardioidaceae</taxon>
        <taxon>Nocardioides</taxon>
    </lineage>
</organism>
<sequence>MATPADPPPGTPPHVPASPGSPAEPAELARLVETARFTPVRLRSGYDMGQVDDFLADLVQTLRSGGDPVAPATAARFATVRLREGYETADVDALLDEVVVRSGGTPRPRHDADDPRPASGPGHGSTGPGAVVQEQKGLLARLFHR</sequence>
<accession>A0ABV1P123</accession>
<feature type="region of interest" description="Disordered" evidence="1">
    <location>
        <begin position="1"/>
        <end position="24"/>
    </location>
</feature>
<reference evidence="2 3" key="1">
    <citation type="submission" date="2024-02" db="EMBL/GenBank/DDBJ databases">
        <title>Full genome sequence of Nocardioides kribbensis.</title>
        <authorList>
            <person name="Poletto B.L."/>
            <person name="Silva G."/>
            <person name="Galante D."/>
            <person name="Campos K.R."/>
            <person name="Santos M.B.N."/>
            <person name="Sacchi C.T."/>
        </authorList>
    </citation>
    <scope>NUCLEOTIDE SEQUENCE [LARGE SCALE GENOMIC DNA]</scope>
    <source>
        <strain evidence="2 3">O4R</strain>
    </source>
</reference>
<gene>
    <name evidence="2" type="ORF">V6R90_14230</name>
</gene>
<protein>
    <submittedName>
        <fullName evidence="2">DivIVA domain-containing protein</fullName>
    </submittedName>
</protein>
<dbReference type="EMBL" id="JBEGDP010000017">
    <property type="protein sequence ID" value="MEQ7848438.1"/>
    <property type="molecule type" value="Genomic_DNA"/>
</dbReference>
<evidence type="ECO:0000313" key="2">
    <source>
        <dbReference type="EMBL" id="MEQ7848438.1"/>
    </source>
</evidence>
<evidence type="ECO:0000313" key="3">
    <source>
        <dbReference type="Proteomes" id="UP001482520"/>
    </source>
</evidence>
<dbReference type="NCBIfam" id="TIGR03544">
    <property type="entry name" value="DivI1A_domain"/>
    <property type="match status" value="2"/>
</dbReference>
<feature type="compositionally biased region" description="Pro residues" evidence="1">
    <location>
        <begin position="1"/>
        <end position="16"/>
    </location>
</feature>
<dbReference type="RefSeq" id="WP_349805048.1">
    <property type="nucleotide sequence ID" value="NZ_JBEGDP010000017.1"/>
</dbReference>
<keyword evidence="3" id="KW-1185">Reference proteome</keyword>
<proteinExistence type="predicted"/>
<comment type="caution">
    <text evidence="2">The sequence shown here is derived from an EMBL/GenBank/DDBJ whole genome shotgun (WGS) entry which is preliminary data.</text>
</comment>
<evidence type="ECO:0000256" key="1">
    <source>
        <dbReference type="SAM" id="MobiDB-lite"/>
    </source>
</evidence>